<dbReference type="OMA" id="FRIENQP"/>
<dbReference type="Proteomes" id="UP000594263">
    <property type="component" value="Unplaced"/>
</dbReference>
<dbReference type="InterPro" id="IPR008979">
    <property type="entry name" value="Galactose-bd-like_sf"/>
</dbReference>
<dbReference type="AlphaFoldDB" id="A0A7N0UXG4"/>
<keyword evidence="1" id="KW-0378">Hydrolase</keyword>
<evidence type="ECO:0000313" key="4">
    <source>
        <dbReference type="Proteomes" id="UP000594263"/>
    </source>
</evidence>
<dbReference type="Pfam" id="PF02018">
    <property type="entry name" value="CBM_4_9"/>
    <property type="match status" value="1"/>
</dbReference>
<dbReference type="PANTHER" id="PTHR31490:SF1">
    <property type="entry name" value="ENDO-1,4-BETA-XYLANASE 1"/>
    <property type="match status" value="1"/>
</dbReference>
<evidence type="ECO:0000259" key="2">
    <source>
        <dbReference type="Pfam" id="PF02018"/>
    </source>
</evidence>
<feature type="domain" description="CBM-cenC" evidence="2">
    <location>
        <begin position="104"/>
        <end position="239"/>
    </location>
</feature>
<keyword evidence="4" id="KW-1185">Reference proteome</keyword>
<sequence length="292" mass="32518">MLRAAKTVVEEYAATTQNHRWPPKPPLHSDKATTLVKNTHVTKRRRFLNERRQALNDVVSRRRESFSGNDDSELAELELELLLLLLLLVETLIAILFNSNYGVNILQNSALPDGTNGWTPLGNCTLSVATGSLQTRSEPHERLSGNYILMMNRIQAWNGPSQKITNKVKMFLTYQVSAWVRSGHNGSGPQKVEVALSVDGQWMNGGQTEIEDDLWHEISGSFRIENQPAREVMVYVQGPVSGVDLMVAGLQIFAVDRAAQFRHLKKQTEKIQKRDVVLKFTGPGASGVAGTC</sequence>
<dbReference type="InterPro" id="IPR044846">
    <property type="entry name" value="GH10"/>
</dbReference>
<protein>
    <recommendedName>
        <fullName evidence="2">CBM-cenC domain-containing protein</fullName>
    </recommendedName>
</protein>
<reference evidence="3" key="1">
    <citation type="submission" date="2021-01" db="UniProtKB">
        <authorList>
            <consortium name="EnsemblPlants"/>
        </authorList>
    </citation>
    <scope>IDENTIFICATION</scope>
</reference>
<proteinExistence type="predicted"/>
<dbReference type="Gramene" id="Kaladp0091s0079.1.v1.1">
    <property type="protein sequence ID" value="Kaladp0091s0079.1.v1.1"/>
    <property type="gene ID" value="Kaladp0091s0079.v1.1"/>
</dbReference>
<accession>A0A7N0UXG4</accession>
<evidence type="ECO:0000313" key="3">
    <source>
        <dbReference type="EnsemblPlants" id="Kaladp0091s0079.1.v1.1"/>
    </source>
</evidence>
<dbReference type="InterPro" id="IPR003305">
    <property type="entry name" value="CenC_carb-bd"/>
</dbReference>
<dbReference type="Gene3D" id="2.60.120.260">
    <property type="entry name" value="Galactose-binding domain-like"/>
    <property type="match status" value="1"/>
</dbReference>
<evidence type="ECO:0000256" key="1">
    <source>
        <dbReference type="ARBA" id="ARBA00022801"/>
    </source>
</evidence>
<dbReference type="EnsemblPlants" id="Kaladp0091s0079.1.v1.1">
    <property type="protein sequence ID" value="Kaladp0091s0079.1.v1.1"/>
    <property type="gene ID" value="Kaladp0091s0079.v1.1"/>
</dbReference>
<name>A0A7N0UXG4_KALFE</name>
<dbReference type="GO" id="GO:0005975">
    <property type="term" value="P:carbohydrate metabolic process"/>
    <property type="evidence" value="ECO:0007669"/>
    <property type="project" value="InterPro"/>
</dbReference>
<dbReference type="GO" id="GO:0004553">
    <property type="term" value="F:hydrolase activity, hydrolyzing O-glycosyl compounds"/>
    <property type="evidence" value="ECO:0007669"/>
    <property type="project" value="InterPro"/>
</dbReference>
<dbReference type="PANTHER" id="PTHR31490">
    <property type="entry name" value="GLYCOSYL HYDROLASE"/>
    <property type="match status" value="1"/>
</dbReference>
<dbReference type="SUPFAM" id="SSF49785">
    <property type="entry name" value="Galactose-binding domain-like"/>
    <property type="match status" value="1"/>
</dbReference>
<organism evidence="3 4">
    <name type="scientific">Kalanchoe fedtschenkoi</name>
    <name type="common">Lavender scallops</name>
    <name type="synonym">South American air plant</name>
    <dbReference type="NCBI Taxonomy" id="63787"/>
    <lineage>
        <taxon>Eukaryota</taxon>
        <taxon>Viridiplantae</taxon>
        <taxon>Streptophyta</taxon>
        <taxon>Embryophyta</taxon>
        <taxon>Tracheophyta</taxon>
        <taxon>Spermatophyta</taxon>
        <taxon>Magnoliopsida</taxon>
        <taxon>eudicotyledons</taxon>
        <taxon>Gunneridae</taxon>
        <taxon>Pentapetalae</taxon>
        <taxon>Saxifragales</taxon>
        <taxon>Crassulaceae</taxon>
        <taxon>Kalanchoe</taxon>
    </lineage>
</organism>